<dbReference type="Gene3D" id="3.40.140.10">
    <property type="entry name" value="Cytidine Deaminase, domain 2"/>
    <property type="match status" value="1"/>
</dbReference>
<dbReference type="GO" id="GO:0072527">
    <property type="term" value="P:pyrimidine-containing compound metabolic process"/>
    <property type="evidence" value="ECO:0007669"/>
    <property type="project" value="UniProtKB-ARBA"/>
</dbReference>
<sequence length="239" mass="25500">MQIDWARLREAAIDAMRHAYAPYSDFPVGAAALVDDGRLVVGCNVENAGYGVTLCAECGVVSSLHATGGGRIVALSCVDARGEPLMPCGRCRQLLWEHGGPDCLIEAVPRPLRMEELLPHAFGREDLAEVANAGPSTAPEVPTRLARWRGRGTVFVHPDIQGGNQVWTGYWERAAGTTGPEAGEEVGILEEGPIWASAAEAVAWGRVRTPRVVVVDRDGVLSWAGEGETPEGIGARWTP</sequence>
<proteinExistence type="inferred from homology"/>
<gene>
    <name evidence="3" type="ORF">Sya03_01840</name>
</gene>
<dbReference type="InterPro" id="IPR016193">
    <property type="entry name" value="Cytidine_deaminase-like"/>
</dbReference>
<dbReference type="Pfam" id="PF00383">
    <property type="entry name" value="dCMP_cyt_deam_1"/>
    <property type="match status" value="1"/>
</dbReference>
<dbReference type="EMBL" id="BOOY01000001">
    <property type="protein sequence ID" value="GIJ00832.1"/>
    <property type="molecule type" value="Genomic_DNA"/>
</dbReference>
<dbReference type="PANTHER" id="PTHR11644">
    <property type="entry name" value="CYTIDINE DEAMINASE"/>
    <property type="match status" value="1"/>
</dbReference>
<dbReference type="Proteomes" id="UP000652013">
    <property type="component" value="Unassembled WGS sequence"/>
</dbReference>
<evidence type="ECO:0000313" key="3">
    <source>
        <dbReference type="EMBL" id="GIJ00832.1"/>
    </source>
</evidence>
<dbReference type="AlphaFoldDB" id="A0A8J3Y3G6"/>
<feature type="domain" description="CMP/dCMP-type deaminase" evidence="2">
    <location>
        <begin position="3"/>
        <end position="125"/>
    </location>
</feature>
<dbReference type="PROSITE" id="PS51747">
    <property type="entry name" value="CYT_DCMP_DEAMINASES_2"/>
    <property type="match status" value="1"/>
</dbReference>
<keyword evidence="4" id="KW-1185">Reference proteome</keyword>
<organism evidence="3 4">
    <name type="scientific">Spirilliplanes yamanashiensis</name>
    <dbReference type="NCBI Taxonomy" id="42233"/>
    <lineage>
        <taxon>Bacteria</taxon>
        <taxon>Bacillati</taxon>
        <taxon>Actinomycetota</taxon>
        <taxon>Actinomycetes</taxon>
        <taxon>Micromonosporales</taxon>
        <taxon>Micromonosporaceae</taxon>
        <taxon>Spirilliplanes</taxon>
    </lineage>
</organism>
<accession>A0A8J3Y3G6</accession>
<dbReference type="NCBIfam" id="NF004064">
    <property type="entry name" value="PRK05578.1"/>
    <property type="match status" value="1"/>
</dbReference>
<comment type="similarity">
    <text evidence="1">Belongs to the cytidine and deoxycytidylate deaminase family.</text>
</comment>
<comment type="caution">
    <text evidence="3">The sequence shown here is derived from an EMBL/GenBank/DDBJ whole genome shotgun (WGS) entry which is preliminary data.</text>
</comment>
<protein>
    <recommendedName>
        <fullName evidence="2">CMP/dCMP-type deaminase domain-containing protein</fullName>
    </recommendedName>
</protein>
<dbReference type="GO" id="GO:0004126">
    <property type="term" value="F:cytidine deaminase activity"/>
    <property type="evidence" value="ECO:0007669"/>
    <property type="project" value="UniProtKB-ARBA"/>
</dbReference>
<reference evidence="3" key="1">
    <citation type="submission" date="2021-01" db="EMBL/GenBank/DDBJ databases">
        <title>Whole genome shotgun sequence of Spirilliplanes yamanashiensis NBRC 15828.</title>
        <authorList>
            <person name="Komaki H."/>
            <person name="Tamura T."/>
        </authorList>
    </citation>
    <scope>NUCLEOTIDE SEQUENCE</scope>
    <source>
        <strain evidence="3">NBRC 15828</strain>
    </source>
</reference>
<dbReference type="RefSeq" id="WP_203936154.1">
    <property type="nucleotide sequence ID" value="NZ_BAAAGJ010000024.1"/>
</dbReference>
<dbReference type="GO" id="GO:0005829">
    <property type="term" value="C:cytosol"/>
    <property type="evidence" value="ECO:0007669"/>
    <property type="project" value="TreeGrafter"/>
</dbReference>
<dbReference type="PANTHER" id="PTHR11644:SF2">
    <property type="entry name" value="CYTIDINE DEAMINASE"/>
    <property type="match status" value="1"/>
</dbReference>
<dbReference type="InterPro" id="IPR002125">
    <property type="entry name" value="CMP_dCMP_dom"/>
</dbReference>
<dbReference type="InterPro" id="IPR050202">
    <property type="entry name" value="Cyt/Deoxycyt_deaminase"/>
</dbReference>
<evidence type="ECO:0000313" key="4">
    <source>
        <dbReference type="Proteomes" id="UP000652013"/>
    </source>
</evidence>
<dbReference type="GO" id="GO:0008270">
    <property type="term" value="F:zinc ion binding"/>
    <property type="evidence" value="ECO:0007669"/>
    <property type="project" value="TreeGrafter"/>
</dbReference>
<dbReference type="SUPFAM" id="SSF53927">
    <property type="entry name" value="Cytidine deaminase-like"/>
    <property type="match status" value="1"/>
</dbReference>
<dbReference type="CDD" id="cd01283">
    <property type="entry name" value="cytidine_deaminase"/>
    <property type="match status" value="1"/>
</dbReference>
<dbReference type="GO" id="GO:0055086">
    <property type="term" value="P:nucleobase-containing small molecule metabolic process"/>
    <property type="evidence" value="ECO:0007669"/>
    <property type="project" value="UniProtKB-ARBA"/>
</dbReference>
<name>A0A8J3Y3G6_9ACTN</name>
<evidence type="ECO:0000256" key="1">
    <source>
        <dbReference type="ARBA" id="ARBA00006576"/>
    </source>
</evidence>
<evidence type="ECO:0000259" key="2">
    <source>
        <dbReference type="PROSITE" id="PS51747"/>
    </source>
</evidence>